<dbReference type="EMBL" id="CH408033">
    <property type="protein sequence ID" value="EAQ86762.1"/>
    <property type="molecule type" value="Genomic_DNA"/>
</dbReference>
<proteinExistence type="predicted"/>
<evidence type="ECO:0000313" key="2">
    <source>
        <dbReference type="Proteomes" id="UP000001056"/>
    </source>
</evidence>
<dbReference type="RefSeq" id="XP_001225671.1">
    <property type="nucleotide sequence ID" value="XM_001225670.1"/>
</dbReference>
<reference evidence="2" key="1">
    <citation type="journal article" date="2015" name="Genome Announc.">
        <title>Draft genome sequence of the cellulolytic fungus Chaetomium globosum.</title>
        <authorList>
            <person name="Cuomo C.A."/>
            <person name="Untereiner W.A."/>
            <person name="Ma L.-J."/>
            <person name="Grabherr M."/>
            <person name="Birren B.W."/>
        </authorList>
    </citation>
    <scope>NUCLEOTIDE SEQUENCE [LARGE SCALE GENOMIC DNA]</scope>
    <source>
        <strain evidence="2">ATCC 6205 / CBS 148.51 / DSM 1962 / NBRC 6347 / NRRL 1970</strain>
    </source>
</reference>
<dbReference type="OrthoDB" id="411394at2759"/>
<accession>Q2GVI9</accession>
<organism evidence="1 2">
    <name type="scientific">Chaetomium globosum (strain ATCC 6205 / CBS 148.51 / DSM 1962 / NBRC 6347 / NRRL 1970)</name>
    <name type="common">Soil fungus</name>
    <dbReference type="NCBI Taxonomy" id="306901"/>
    <lineage>
        <taxon>Eukaryota</taxon>
        <taxon>Fungi</taxon>
        <taxon>Dikarya</taxon>
        <taxon>Ascomycota</taxon>
        <taxon>Pezizomycotina</taxon>
        <taxon>Sordariomycetes</taxon>
        <taxon>Sordariomycetidae</taxon>
        <taxon>Sordariales</taxon>
        <taxon>Chaetomiaceae</taxon>
        <taxon>Chaetomium</taxon>
    </lineage>
</organism>
<dbReference type="HOGENOM" id="CLU_2145582_0_0_1"/>
<sequence>MLSSKAALGMDQAALGMDQAALDGQLLPLLRRVHGLGVVHMDVRGPNVLWCEETRRVMLVDFERSISCAAAGERDRDPVRERVVQFGKREDLYVAGLIIEPPSREVYPYCRF</sequence>
<dbReference type="VEuPathDB" id="FungiDB:CHGG_08015"/>
<dbReference type="Gene3D" id="1.10.510.10">
    <property type="entry name" value="Transferase(Phosphotransferase) domain 1"/>
    <property type="match status" value="1"/>
</dbReference>
<evidence type="ECO:0008006" key="3">
    <source>
        <dbReference type="Google" id="ProtNLM"/>
    </source>
</evidence>
<dbReference type="SUPFAM" id="SSF56112">
    <property type="entry name" value="Protein kinase-like (PK-like)"/>
    <property type="match status" value="1"/>
</dbReference>
<keyword evidence="2" id="KW-1185">Reference proteome</keyword>
<protein>
    <recommendedName>
        <fullName evidence="3">Protein kinase domain-containing protein</fullName>
    </recommendedName>
</protein>
<dbReference type="GeneID" id="4393952"/>
<dbReference type="Proteomes" id="UP000001056">
    <property type="component" value="Unassembled WGS sequence"/>
</dbReference>
<dbReference type="AlphaFoldDB" id="Q2GVI9"/>
<gene>
    <name evidence="1" type="ORF">CHGG_08015</name>
</gene>
<dbReference type="InterPro" id="IPR011009">
    <property type="entry name" value="Kinase-like_dom_sf"/>
</dbReference>
<name>Q2GVI9_CHAGB</name>
<dbReference type="InParanoid" id="Q2GVI9"/>
<evidence type="ECO:0000313" key="1">
    <source>
        <dbReference type="EMBL" id="EAQ86762.1"/>
    </source>
</evidence>